<evidence type="ECO:0000313" key="3">
    <source>
        <dbReference type="Proteomes" id="UP000190777"/>
    </source>
</evidence>
<reference evidence="1 3" key="1">
    <citation type="submission" date="2017-03" db="EMBL/GenBank/DDBJ databases">
        <title>Draft genome sequence of Moraxella equi CCUG 4950T type strain.</title>
        <authorList>
            <person name="Salva-Serra F."/>
            <person name="Engstrom-Jakobsson H."/>
            <person name="Thorell K."/>
            <person name="Jaen-Luchoro D."/>
            <person name="Gonzales-Siles L."/>
            <person name="Karlsson R."/>
            <person name="Yazdan S."/>
            <person name="Boulund F."/>
            <person name="Johnning A."/>
            <person name="Engstrand L."/>
            <person name="Kristiansson E."/>
            <person name="Moore E."/>
        </authorList>
    </citation>
    <scope>NUCLEOTIDE SEQUENCE [LARGE SCALE GENOMIC DNA]</scope>
    <source>
        <strain evidence="1 3">CCUG 4950</strain>
    </source>
</reference>
<dbReference type="Proteomes" id="UP000254618">
    <property type="component" value="Unassembled WGS sequence"/>
</dbReference>
<reference evidence="2 4" key="2">
    <citation type="submission" date="2018-06" db="EMBL/GenBank/DDBJ databases">
        <authorList>
            <consortium name="Pathogen Informatics"/>
            <person name="Doyle S."/>
        </authorList>
    </citation>
    <scope>NUCLEOTIDE SEQUENCE [LARGE SCALE GENOMIC DNA]</scope>
    <source>
        <strain evidence="2 4">NCTC11012</strain>
    </source>
</reference>
<dbReference type="RefSeq" id="WP_079326352.1">
    <property type="nucleotide sequence ID" value="NZ_MXAP01000113.1"/>
</dbReference>
<organism evidence="2 4">
    <name type="scientific">Moraxella equi</name>
    <dbReference type="NCBI Taxonomy" id="60442"/>
    <lineage>
        <taxon>Bacteria</taxon>
        <taxon>Pseudomonadati</taxon>
        <taxon>Pseudomonadota</taxon>
        <taxon>Gammaproteobacteria</taxon>
        <taxon>Moraxellales</taxon>
        <taxon>Moraxellaceae</taxon>
        <taxon>Moraxella</taxon>
    </lineage>
</organism>
<sequence length="354" mass="42084">MTYFILGKDSYLDAQETYSNFLQDDNYIKLYRGSDLKTIADIFNKEIPTNRPLQQYYRELSDEIYKIGCKSNAFINQHLTIQQYGHTDKSMFELKCIERTDSEIFEGIFEKLKMHIIENKNPQKKSVEPFKKNNVDFCEQLKKIDNGHIELISNLSPNEKILIRDYYLALLHRLYYRDFHKISPLLSTSESKEETYHFLKSGQEKTHSIIFEYMLPKDPDLLHIYAIPHTITENAKIIQLLEKSSLPIIKEFPYKEQKEYSIKRRLFSHLMLSISFYDNEYGNDKPYTIINPSINNFNVELGIFDINQETFFADIIKTNYCQYTEFLHEDRIFHSQKISNDLPNNVEIFIFPDS</sequence>
<protein>
    <submittedName>
        <fullName evidence="2">Uncharacterized protein</fullName>
    </submittedName>
</protein>
<accession>A0A378QTE0</accession>
<dbReference type="Proteomes" id="UP000190777">
    <property type="component" value="Unassembled WGS sequence"/>
</dbReference>
<dbReference type="EMBL" id="UGQF01000001">
    <property type="protein sequence ID" value="STZ02663.1"/>
    <property type="molecule type" value="Genomic_DNA"/>
</dbReference>
<name>A0A378QTE0_9GAMM</name>
<evidence type="ECO:0000313" key="2">
    <source>
        <dbReference type="EMBL" id="STZ02663.1"/>
    </source>
</evidence>
<proteinExistence type="predicted"/>
<evidence type="ECO:0000313" key="1">
    <source>
        <dbReference type="EMBL" id="OPH35539.1"/>
    </source>
</evidence>
<gene>
    <name evidence="1" type="ORF">B5J93_10655</name>
    <name evidence="2" type="ORF">NCTC11012_00890</name>
</gene>
<evidence type="ECO:0000313" key="4">
    <source>
        <dbReference type="Proteomes" id="UP000254618"/>
    </source>
</evidence>
<dbReference type="EMBL" id="MXAP01000113">
    <property type="protein sequence ID" value="OPH35539.1"/>
    <property type="molecule type" value="Genomic_DNA"/>
</dbReference>
<dbReference type="AlphaFoldDB" id="A0A378QTE0"/>
<keyword evidence="3" id="KW-1185">Reference proteome</keyword>